<dbReference type="CDD" id="cd06576">
    <property type="entry name" value="PASTA_Pbp2x-like_1"/>
    <property type="match status" value="1"/>
</dbReference>
<dbReference type="PANTHER" id="PTHR30627">
    <property type="entry name" value="PEPTIDOGLYCAN D,D-TRANSPEPTIDASE"/>
    <property type="match status" value="1"/>
</dbReference>
<dbReference type="Pfam" id="PF00905">
    <property type="entry name" value="Transpeptidase"/>
    <property type="match status" value="1"/>
</dbReference>
<evidence type="ECO:0000256" key="5">
    <source>
        <dbReference type="ARBA" id="ARBA00023136"/>
    </source>
</evidence>
<evidence type="ECO:0000256" key="3">
    <source>
        <dbReference type="ARBA" id="ARBA00007171"/>
    </source>
</evidence>
<comment type="subcellular location">
    <subcellularLocation>
        <location evidence="1">Membrane</location>
    </subcellularLocation>
</comment>
<dbReference type="EMBL" id="JARMAB010000004">
    <property type="protein sequence ID" value="MED1202170.1"/>
    <property type="molecule type" value="Genomic_DNA"/>
</dbReference>
<dbReference type="InterPro" id="IPR050515">
    <property type="entry name" value="Beta-lactam/transpept"/>
</dbReference>
<proteinExistence type="inferred from homology"/>
<dbReference type="Gene3D" id="3.90.1310.10">
    <property type="entry name" value="Penicillin-binding protein 2a (Domain 2)"/>
    <property type="match status" value="1"/>
</dbReference>
<dbReference type="Gene3D" id="3.30.70.2110">
    <property type="match status" value="1"/>
</dbReference>
<dbReference type="PROSITE" id="PS51178">
    <property type="entry name" value="PASTA"/>
    <property type="match status" value="2"/>
</dbReference>
<dbReference type="Pfam" id="PF03793">
    <property type="entry name" value="PASTA"/>
    <property type="match status" value="2"/>
</dbReference>
<evidence type="ECO:0000256" key="4">
    <source>
        <dbReference type="ARBA" id="ARBA00012448"/>
    </source>
</evidence>
<keyword evidence="8" id="KW-1133">Transmembrane helix</keyword>
<keyword evidence="11" id="KW-1185">Reference proteome</keyword>
<dbReference type="SUPFAM" id="SSF56519">
    <property type="entry name" value="Penicillin binding protein dimerisation domain"/>
    <property type="match status" value="1"/>
</dbReference>
<dbReference type="InterPro" id="IPR005543">
    <property type="entry name" value="PASTA_dom"/>
</dbReference>
<reference evidence="10 11" key="1">
    <citation type="submission" date="2023-03" db="EMBL/GenBank/DDBJ databases">
        <title>Bacillus Genome Sequencing.</title>
        <authorList>
            <person name="Dunlap C."/>
        </authorList>
    </citation>
    <scope>NUCLEOTIDE SEQUENCE [LARGE SCALE GENOMIC DNA]</scope>
    <source>
        <strain evidence="10 11">B-23453</strain>
    </source>
</reference>
<keyword evidence="8" id="KW-0812">Transmembrane</keyword>
<evidence type="ECO:0000256" key="1">
    <source>
        <dbReference type="ARBA" id="ARBA00004370"/>
    </source>
</evidence>
<evidence type="ECO:0000256" key="2">
    <source>
        <dbReference type="ARBA" id="ARBA00004752"/>
    </source>
</evidence>
<comment type="similarity">
    <text evidence="3">Belongs to the transpeptidase family.</text>
</comment>
<sequence>MKQKRPNMNKGAAVIFVFFGLLFFVLFARIFIIEITGQVDGKVLAAKAAQKYLRSNVIEASRGTIYDRNGDVLAEDVPSYTLIAILDKRMTVDPKNPKNVVDPRMTAAKLSTVINMPEDQIYNLLTKKGVFQVEFGKAGKNLSYDMMTKIEALNLPGITFMPPEAQRFYPNGSFASHVIGYAQSVEDSNGKSKLVGEMGLEKSLDNLLQGYNGRVQYEGDMWGYIIPGSKKKVEKPKNGDNVYLTLDDKIQNFIEDALDNVQQKYHPAKMIAVVADPKTGKILGMGQRPTFDPATREGLSNSWHNEAVETTFEPGSTMKIFTLSTAVQQGVFNPNEKYNSGKFYVKGVPNPIKDYNFGIGWGKITYLEGLQRSSNVAFSSLLDKIGQDTFLSYLHRFHFGQPTGIDLPNEASGQILYKYPIERYTTTFGQGTSVTAMQMVQAATAVANDGKMMKPYIIDKIVDPNTGKVKQTKPEVVGNPISAETAKTVRGYLRDVVAKKPGTGMVYDIPGYQVIGKTGTAQMPNPNGGGYLKGWSNYVFSFLGMAPENDPKLLVYVVVQQPHLDQNTLESGSTPVKMIFNPVMKSSLQYLNIKPDKMQTAAVTKIPDASGLNITDAVNMFKKAKLNPIVLGKGNTVVSQSPNEGEPLLEGEKVFIKTDGQASMPDMTGWSKRDVISVSEMLGLNLSMNGEGFAISQSVSPNSPVQEGDPLEVSFQTPDAESQSNTNKNN</sequence>
<dbReference type="RefSeq" id="WP_066264827.1">
    <property type="nucleotide sequence ID" value="NZ_JARMAB010000004.1"/>
</dbReference>
<evidence type="ECO:0000256" key="6">
    <source>
        <dbReference type="ARBA" id="ARBA00034000"/>
    </source>
</evidence>
<accession>A0ABU6MGK6</accession>
<dbReference type="SUPFAM" id="SSF56601">
    <property type="entry name" value="beta-lactamase/transpeptidase-like"/>
    <property type="match status" value="1"/>
</dbReference>
<feature type="region of interest" description="Disordered" evidence="7">
    <location>
        <begin position="695"/>
        <end position="730"/>
    </location>
</feature>
<evidence type="ECO:0000256" key="8">
    <source>
        <dbReference type="SAM" id="Phobius"/>
    </source>
</evidence>
<keyword evidence="5 8" id="KW-0472">Membrane</keyword>
<dbReference type="Gene3D" id="3.40.710.10">
    <property type="entry name" value="DD-peptidase/beta-lactamase superfamily"/>
    <property type="match status" value="1"/>
</dbReference>
<evidence type="ECO:0000256" key="7">
    <source>
        <dbReference type="SAM" id="MobiDB-lite"/>
    </source>
</evidence>
<feature type="domain" description="PASTA" evidence="9">
    <location>
        <begin position="600"/>
        <end position="660"/>
    </location>
</feature>
<evidence type="ECO:0000313" key="10">
    <source>
        <dbReference type="EMBL" id="MED1202170.1"/>
    </source>
</evidence>
<feature type="compositionally biased region" description="Polar residues" evidence="7">
    <location>
        <begin position="695"/>
        <end position="705"/>
    </location>
</feature>
<dbReference type="SMART" id="SM00740">
    <property type="entry name" value="PASTA"/>
    <property type="match status" value="2"/>
</dbReference>
<gene>
    <name evidence="10" type="ORF">P4T90_03570</name>
</gene>
<comment type="catalytic activity">
    <reaction evidence="6">
        <text>Preferential cleavage: (Ac)2-L-Lys-D-Ala-|-D-Ala. Also transpeptidation of peptidyl-alanyl moieties that are N-acyl substituents of D-alanine.</text>
        <dbReference type="EC" id="3.4.16.4"/>
    </reaction>
</comment>
<protein>
    <recommendedName>
        <fullName evidence="4">serine-type D-Ala-D-Ala carboxypeptidase</fullName>
        <ecNumber evidence="4">3.4.16.4</ecNumber>
    </recommendedName>
</protein>
<dbReference type="InterPro" id="IPR001460">
    <property type="entry name" value="PCN-bd_Tpept"/>
</dbReference>
<dbReference type="InterPro" id="IPR036138">
    <property type="entry name" value="PBP_dimer_sf"/>
</dbReference>
<feature type="transmembrane region" description="Helical" evidence="8">
    <location>
        <begin position="12"/>
        <end position="32"/>
    </location>
</feature>
<organism evidence="10 11">
    <name type="scientific">Heyndrickxia acidicola</name>
    <dbReference type="NCBI Taxonomy" id="209389"/>
    <lineage>
        <taxon>Bacteria</taxon>
        <taxon>Bacillati</taxon>
        <taxon>Bacillota</taxon>
        <taxon>Bacilli</taxon>
        <taxon>Bacillales</taxon>
        <taxon>Bacillaceae</taxon>
        <taxon>Heyndrickxia</taxon>
    </lineage>
</organism>
<dbReference type="EC" id="3.4.16.4" evidence="4"/>
<dbReference type="SUPFAM" id="SSF54184">
    <property type="entry name" value="Penicillin-binding protein 2x (pbp-2x), c-terminal domain"/>
    <property type="match status" value="2"/>
</dbReference>
<dbReference type="Pfam" id="PF03717">
    <property type="entry name" value="PBP_dimer"/>
    <property type="match status" value="1"/>
</dbReference>
<feature type="compositionally biased region" description="Polar residues" evidence="7">
    <location>
        <begin position="714"/>
        <end position="730"/>
    </location>
</feature>
<evidence type="ECO:0000259" key="9">
    <source>
        <dbReference type="PROSITE" id="PS51178"/>
    </source>
</evidence>
<name>A0ABU6MGK6_9BACI</name>
<dbReference type="CDD" id="cd06575">
    <property type="entry name" value="PASTA_Pbp2x-like_2"/>
    <property type="match status" value="1"/>
</dbReference>
<dbReference type="InterPro" id="IPR005311">
    <property type="entry name" value="PBP_dimer"/>
</dbReference>
<comment type="caution">
    <text evidence="10">The sequence shown here is derived from an EMBL/GenBank/DDBJ whole genome shotgun (WGS) entry which is preliminary data.</text>
</comment>
<dbReference type="InterPro" id="IPR012338">
    <property type="entry name" value="Beta-lactam/transpept-like"/>
</dbReference>
<dbReference type="Gene3D" id="2.20.70.70">
    <property type="match status" value="1"/>
</dbReference>
<feature type="domain" description="PASTA" evidence="9">
    <location>
        <begin position="661"/>
        <end position="717"/>
    </location>
</feature>
<comment type="pathway">
    <text evidence="2">Cell wall biogenesis; peptidoglycan biosynthesis.</text>
</comment>
<evidence type="ECO:0000313" key="11">
    <source>
        <dbReference type="Proteomes" id="UP001341444"/>
    </source>
</evidence>
<dbReference type="PANTHER" id="PTHR30627:SF26">
    <property type="entry name" value="PENICILLIN-BINDING PROTEIN 2B"/>
    <property type="match status" value="1"/>
</dbReference>
<dbReference type="Proteomes" id="UP001341444">
    <property type="component" value="Unassembled WGS sequence"/>
</dbReference>